<reference evidence="1 2" key="1">
    <citation type="submission" date="2018-07" db="EMBL/GenBank/DDBJ databases">
        <title>A high quality draft genome assembly of the barn swallow (H. rustica rustica).</title>
        <authorList>
            <person name="Formenti G."/>
            <person name="Chiara M."/>
            <person name="Poveda L."/>
            <person name="Francoijs K.-J."/>
            <person name="Bonisoli-Alquati A."/>
            <person name="Canova L."/>
            <person name="Gianfranceschi L."/>
            <person name="Horner D.S."/>
            <person name="Saino N."/>
        </authorList>
    </citation>
    <scope>NUCLEOTIDE SEQUENCE [LARGE SCALE GENOMIC DNA]</scope>
    <source>
        <strain evidence="1">Chelidonia</strain>
        <tissue evidence="1">Blood</tissue>
    </source>
</reference>
<accession>A0A3M0KY89</accession>
<dbReference type="AlphaFoldDB" id="A0A3M0KY89"/>
<gene>
    <name evidence="1" type="ORF">DUI87_04992</name>
</gene>
<evidence type="ECO:0008006" key="3">
    <source>
        <dbReference type="Google" id="ProtNLM"/>
    </source>
</evidence>
<evidence type="ECO:0000313" key="2">
    <source>
        <dbReference type="Proteomes" id="UP000269221"/>
    </source>
</evidence>
<dbReference type="EMBL" id="QRBI01000097">
    <property type="protein sequence ID" value="RMC18113.1"/>
    <property type="molecule type" value="Genomic_DNA"/>
</dbReference>
<protein>
    <recommendedName>
        <fullName evidence="3">Reverse transcriptase/retrotransposon-derived protein RNase H-like domain-containing protein</fullName>
    </recommendedName>
</protein>
<dbReference type="OrthoDB" id="9396740at2759"/>
<organism evidence="1 2">
    <name type="scientific">Hirundo rustica rustica</name>
    <dbReference type="NCBI Taxonomy" id="333673"/>
    <lineage>
        <taxon>Eukaryota</taxon>
        <taxon>Metazoa</taxon>
        <taxon>Chordata</taxon>
        <taxon>Craniata</taxon>
        <taxon>Vertebrata</taxon>
        <taxon>Euteleostomi</taxon>
        <taxon>Archelosauria</taxon>
        <taxon>Archosauria</taxon>
        <taxon>Dinosauria</taxon>
        <taxon>Saurischia</taxon>
        <taxon>Theropoda</taxon>
        <taxon>Coelurosauria</taxon>
        <taxon>Aves</taxon>
        <taxon>Neognathae</taxon>
        <taxon>Neoaves</taxon>
        <taxon>Telluraves</taxon>
        <taxon>Australaves</taxon>
        <taxon>Passeriformes</taxon>
        <taxon>Sylvioidea</taxon>
        <taxon>Hirundinidae</taxon>
        <taxon>Hirundo</taxon>
    </lineage>
</organism>
<sequence>MLWNLAALGPSPYATFIATVNADNNRETVGSVTNKLQNYESMISGPMQAHVSAMVKELREEIREKVSGETRGQPLGFWSRSYRRSKANYTPTEKEILAAYEGVQAASEVIDTEAQLLLAPWLLVLGWMFKGKVPSTHHATNATWSKWIALITQCTHIGNPNCPEILEVITNWLEGENFGPVHEDEQEQVTHAEEAPPYN</sequence>
<dbReference type="Proteomes" id="UP000269221">
    <property type="component" value="Unassembled WGS sequence"/>
</dbReference>
<keyword evidence="2" id="KW-1185">Reference proteome</keyword>
<evidence type="ECO:0000313" key="1">
    <source>
        <dbReference type="EMBL" id="RMC18113.1"/>
    </source>
</evidence>
<name>A0A3M0KY89_HIRRU</name>
<comment type="caution">
    <text evidence="1">The sequence shown here is derived from an EMBL/GenBank/DDBJ whole genome shotgun (WGS) entry which is preliminary data.</text>
</comment>
<proteinExistence type="predicted"/>